<protein>
    <recommendedName>
        <fullName evidence="2">HTH marR-type domain-containing protein</fullName>
    </recommendedName>
</protein>
<gene>
    <name evidence="1" type="ORF">METZ01_LOCUS216922</name>
</gene>
<accession>A0A382FLV6</accession>
<dbReference type="InterPro" id="IPR036390">
    <property type="entry name" value="WH_DNA-bd_sf"/>
</dbReference>
<evidence type="ECO:0000313" key="1">
    <source>
        <dbReference type="EMBL" id="SVB64068.1"/>
    </source>
</evidence>
<dbReference type="SUPFAM" id="SSF46785">
    <property type="entry name" value="Winged helix' DNA-binding domain"/>
    <property type="match status" value="1"/>
</dbReference>
<dbReference type="EMBL" id="UINC01050744">
    <property type="protein sequence ID" value="SVB64068.1"/>
    <property type="molecule type" value="Genomic_DNA"/>
</dbReference>
<proteinExistence type="predicted"/>
<dbReference type="InterPro" id="IPR036388">
    <property type="entry name" value="WH-like_DNA-bd_sf"/>
</dbReference>
<dbReference type="NCBIfam" id="TIGR04176">
    <property type="entry name" value="MarR_EPS"/>
    <property type="match status" value="1"/>
</dbReference>
<dbReference type="InterPro" id="IPR026433">
    <property type="entry name" value="MarR_EPS"/>
</dbReference>
<organism evidence="1">
    <name type="scientific">marine metagenome</name>
    <dbReference type="NCBI Taxonomy" id="408172"/>
    <lineage>
        <taxon>unclassified sequences</taxon>
        <taxon>metagenomes</taxon>
        <taxon>ecological metagenomes</taxon>
    </lineage>
</organism>
<sequence>MEKSDNEYKILKIFQDNPNATQRQVAKELNLSLGKTNYIIRALVDKGWIKLSNFRRSDNKLGYIYLLTKQGIAEKSILTQIFLRKKSEEYNRLKKEIEMLKKET</sequence>
<dbReference type="AlphaFoldDB" id="A0A382FLV6"/>
<dbReference type="Pfam" id="PF13412">
    <property type="entry name" value="HTH_24"/>
    <property type="match status" value="1"/>
</dbReference>
<name>A0A382FLV6_9ZZZZ</name>
<evidence type="ECO:0008006" key="2">
    <source>
        <dbReference type="Google" id="ProtNLM"/>
    </source>
</evidence>
<reference evidence="1" key="1">
    <citation type="submission" date="2018-05" db="EMBL/GenBank/DDBJ databases">
        <authorList>
            <person name="Lanie J.A."/>
            <person name="Ng W.-L."/>
            <person name="Kazmierczak K.M."/>
            <person name="Andrzejewski T.M."/>
            <person name="Davidsen T.M."/>
            <person name="Wayne K.J."/>
            <person name="Tettelin H."/>
            <person name="Glass J.I."/>
            <person name="Rusch D."/>
            <person name="Podicherti R."/>
            <person name="Tsui H.-C.T."/>
            <person name="Winkler M.E."/>
        </authorList>
    </citation>
    <scope>NUCLEOTIDE SEQUENCE</scope>
</reference>
<dbReference type="Gene3D" id="1.10.10.10">
    <property type="entry name" value="Winged helix-like DNA-binding domain superfamily/Winged helix DNA-binding domain"/>
    <property type="match status" value="1"/>
</dbReference>